<dbReference type="InterPro" id="IPR017930">
    <property type="entry name" value="Myb_dom"/>
</dbReference>
<keyword evidence="1" id="KW-0677">Repeat</keyword>
<keyword evidence="2" id="KW-0238">DNA-binding</keyword>
<evidence type="ECO:0000256" key="2">
    <source>
        <dbReference type="ARBA" id="ARBA00023125"/>
    </source>
</evidence>
<feature type="domain" description="HTH myb-type" evidence="5">
    <location>
        <begin position="73"/>
        <end position="125"/>
    </location>
</feature>
<dbReference type="PROSITE" id="PS50090">
    <property type="entry name" value="MYB_LIKE"/>
    <property type="match status" value="2"/>
</dbReference>
<dbReference type="GO" id="GO:0005634">
    <property type="term" value="C:nucleus"/>
    <property type="evidence" value="ECO:0007669"/>
    <property type="project" value="TreeGrafter"/>
</dbReference>
<protein>
    <submittedName>
        <fullName evidence="6">Uncharacterized protein</fullName>
    </submittedName>
</protein>
<evidence type="ECO:0000313" key="6">
    <source>
        <dbReference type="EMBL" id="KAG0463362.1"/>
    </source>
</evidence>
<organism evidence="6 7">
    <name type="scientific">Vanilla planifolia</name>
    <name type="common">Vanilla</name>
    <dbReference type="NCBI Taxonomy" id="51239"/>
    <lineage>
        <taxon>Eukaryota</taxon>
        <taxon>Viridiplantae</taxon>
        <taxon>Streptophyta</taxon>
        <taxon>Embryophyta</taxon>
        <taxon>Tracheophyta</taxon>
        <taxon>Spermatophyta</taxon>
        <taxon>Magnoliopsida</taxon>
        <taxon>Liliopsida</taxon>
        <taxon>Asparagales</taxon>
        <taxon>Orchidaceae</taxon>
        <taxon>Vanilloideae</taxon>
        <taxon>Vanilleae</taxon>
        <taxon>Vanilla</taxon>
    </lineage>
</organism>
<comment type="caution">
    <text evidence="6">The sequence shown here is derived from an EMBL/GenBank/DDBJ whole genome shotgun (WGS) entry which is preliminary data.</text>
</comment>
<dbReference type="AlphaFoldDB" id="A0A835Q8T5"/>
<evidence type="ECO:0000256" key="1">
    <source>
        <dbReference type="ARBA" id="ARBA00022737"/>
    </source>
</evidence>
<dbReference type="GO" id="GO:0000981">
    <property type="term" value="F:DNA-binding transcription factor activity, RNA polymerase II-specific"/>
    <property type="evidence" value="ECO:0007669"/>
    <property type="project" value="TreeGrafter"/>
</dbReference>
<reference evidence="6 7" key="1">
    <citation type="journal article" date="2020" name="Nat. Food">
        <title>A phased Vanilla planifolia genome enables genetic improvement of flavour and production.</title>
        <authorList>
            <person name="Hasing T."/>
            <person name="Tang H."/>
            <person name="Brym M."/>
            <person name="Khazi F."/>
            <person name="Huang T."/>
            <person name="Chambers A.H."/>
        </authorList>
    </citation>
    <scope>NUCLEOTIDE SEQUENCE [LARGE SCALE GENOMIC DNA]</scope>
    <source>
        <tissue evidence="6">Leaf</tissue>
    </source>
</reference>
<dbReference type="FunFam" id="1.10.10.60:FF:000010">
    <property type="entry name" value="Transcriptional activator Myb isoform A"/>
    <property type="match status" value="1"/>
</dbReference>
<keyword evidence="7" id="KW-1185">Reference proteome</keyword>
<evidence type="ECO:0000259" key="4">
    <source>
        <dbReference type="PROSITE" id="PS50090"/>
    </source>
</evidence>
<dbReference type="SMART" id="SM00717">
    <property type="entry name" value="SANT"/>
    <property type="match status" value="2"/>
</dbReference>
<gene>
    <name evidence="6" type="ORF">HPP92_019431</name>
</gene>
<dbReference type="GO" id="GO:0000978">
    <property type="term" value="F:RNA polymerase II cis-regulatory region sequence-specific DNA binding"/>
    <property type="evidence" value="ECO:0007669"/>
    <property type="project" value="TreeGrafter"/>
</dbReference>
<dbReference type="Pfam" id="PF13921">
    <property type="entry name" value="Myb_DNA-bind_6"/>
    <property type="match status" value="1"/>
</dbReference>
<dbReference type="PANTHER" id="PTHR45614">
    <property type="entry name" value="MYB PROTEIN-RELATED"/>
    <property type="match status" value="1"/>
</dbReference>
<feature type="domain" description="HTH myb-type" evidence="5">
    <location>
        <begin position="126"/>
        <end position="176"/>
    </location>
</feature>
<dbReference type="Proteomes" id="UP000636800">
    <property type="component" value="Chromosome 10"/>
</dbReference>
<name>A0A835Q8T5_VANPL</name>
<feature type="domain" description="Myb-like" evidence="4">
    <location>
        <begin position="75"/>
        <end position="121"/>
    </location>
</feature>
<feature type="region of interest" description="Disordered" evidence="3">
    <location>
        <begin position="169"/>
        <end position="192"/>
    </location>
</feature>
<evidence type="ECO:0000313" key="7">
    <source>
        <dbReference type="Proteomes" id="UP000636800"/>
    </source>
</evidence>
<dbReference type="InterPro" id="IPR001005">
    <property type="entry name" value="SANT/Myb"/>
</dbReference>
<dbReference type="EMBL" id="JADCNL010000010">
    <property type="protein sequence ID" value="KAG0463362.1"/>
    <property type="molecule type" value="Genomic_DNA"/>
</dbReference>
<dbReference type="PROSITE" id="PS51294">
    <property type="entry name" value="HTH_MYB"/>
    <property type="match status" value="2"/>
</dbReference>
<feature type="domain" description="Myb-like" evidence="4">
    <location>
        <begin position="122"/>
        <end position="172"/>
    </location>
</feature>
<dbReference type="CDD" id="cd00167">
    <property type="entry name" value="SANT"/>
    <property type="match status" value="2"/>
</dbReference>
<dbReference type="SUPFAM" id="SSF46689">
    <property type="entry name" value="Homeodomain-like"/>
    <property type="match status" value="1"/>
</dbReference>
<proteinExistence type="predicted"/>
<evidence type="ECO:0000259" key="5">
    <source>
        <dbReference type="PROSITE" id="PS51294"/>
    </source>
</evidence>
<evidence type="ECO:0000256" key="3">
    <source>
        <dbReference type="SAM" id="MobiDB-lite"/>
    </source>
</evidence>
<dbReference type="InterPro" id="IPR009057">
    <property type="entry name" value="Homeodomain-like_sf"/>
</dbReference>
<sequence>MDGFLGGPFESFLCSSQGGEPSSMLIEDGFRSEEMLNYNSGNSAEDMITTAKGRKSLERTSSSSTASVGPNGVVKGQWTAEEDSKLIRLVKQYGVRKWSQIAKKFIGRIGKQCRERWHNHLRPDIRKDSWTAEEENMLVEAHKEVGNKWAEIAKRIPGRTENSIKNHWNATKRKQSSKRKIRRKASHEDAAKASALQEYIKSKTLPARDFTAPSTSRSTVDFQLFHEPSHDDSELASQMLEELLAAEQPAVVGLGDFSADGFGLRFLEEECMPPHAHSGEEFFMQSCVPPLTRDADQSRHVHWDVFLSNLLNGPSTSLIGAYEAQGVDEHVPPLKNGGDMDLMEIFNWHLYH</sequence>
<accession>A0A835Q8T5</accession>
<dbReference type="InterPro" id="IPR050560">
    <property type="entry name" value="MYB_TF"/>
</dbReference>
<dbReference type="Gene3D" id="1.10.10.60">
    <property type="entry name" value="Homeodomain-like"/>
    <property type="match status" value="2"/>
</dbReference>
<dbReference type="PANTHER" id="PTHR45614:SF218">
    <property type="entry name" value="TRANSCRIPTION FACTOR MYB119-RELATED"/>
    <property type="match status" value="1"/>
</dbReference>
<feature type="compositionally biased region" description="Basic residues" evidence="3">
    <location>
        <begin position="170"/>
        <end position="185"/>
    </location>
</feature>
<dbReference type="OrthoDB" id="1936605at2759"/>